<evidence type="ECO:0000256" key="5">
    <source>
        <dbReference type="ARBA" id="ARBA00023015"/>
    </source>
</evidence>
<dbReference type="InterPro" id="IPR013087">
    <property type="entry name" value="Znf_C2H2_type"/>
</dbReference>
<evidence type="ECO:0000313" key="12">
    <source>
        <dbReference type="RefSeq" id="XP_015515980.1"/>
    </source>
</evidence>
<dbReference type="KEGG" id="nlo:107221491"/>
<keyword evidence="6" id="KW-0804">Transcription</keyword>
<name>A0A6J0BN10_NEOLC</name>
<keyword evidence="3 8" id="KW-0863">Zinc-finger</keyword>
<keyword evidence="2" id="KW-0479">Metal-binding</keyword>
<keyword evidence="7" id="KW-0539">Nucleus</keyword>
<dbReference type="GO" id="GO:0008270">
    <property type="term" value="F:zinc ion binding"/>
    <property type="evidence" value="ECO:0007669"/>
    <property type="project" value="UniProtKB-KW"/>
</dbReference>
<evidence type="ECO:0000256" key="3">
    <source>
        <dbReference type="ARBA" id="ARBA00022771"/>
    </source>
</evidence>
<dbReference type="GeneID" id="107221491"/>
<proteinExistence type="predicted"/>
<keyword evidence="11" id="KW-1185">Reference proteome</keyword>
<gene>
    <name evidence="12" type="primary">LOC107221491</name>
</gene>
<dbReference type="RefSeq" id="XP_015515980.1">
    <property type="nucleotide sequence ID" value="XM_015660494.2"/>
</dbReference>
<dbReference type="PANTHER" id="PTHR46179:SF13">
    <property type="entry name" value="C2H2-TYPE DOMAIN-CONTAINING PROTEIN"/>
    <property type="match status" value="1"/>
</dbReference>
<accession>A0A6J0BN10</accession>
<reference evidence="12" key="1">
    <citation type="submission" date="2025-08" db="UniProtKB">
        <authorList>
            <consortium name="RefSeq"/>
        </authorList>
    </citation>
    <scope>IDENTIFICATION</scope>
    <source>
        <tissue evidence="12">Thorax and Abdomen</tissue>
    </source>
</reference>
<dbReference type="AlphaFoldDB" id="A0A6J0BN10"/>
<dbReference type="OrthoDB" id="427030at2759"/>
<evidence type="ECO:0000256" key="1">
    <source>
        <dbReference type="ARBA" id="ARBA00004123"/>
    </source>
</evidence>
<feature type="region of interest" description="Disordered" evidence="9">
    <location>
        <begin position="526"/>
        <end position="548"/>
    </location>
</feature>
<feature type="domain" description="C2H2-type" evidence="10">
    <location>
        <begin position="36"/>
        <end position="57"/>
    </location>
</feature>
<evidence type="ECO:0000256" key="9">
    <source>
        <dbReference type="SAM" id="MobiDB-lite"/>
    </source>
</evidence>
<dbReference type="PROSITE" id="PS50157">
    <property type="entry name" value="ZINC_FINGER_C2H2_2"/>
    <property type="match status" value="3"/>
</dbReference>
<keyword evidence="4" id="KW-0862">Zinc</keyword>
<feature type="domain" description="C2H2-type" evidence="10">
    <location>
        <begin position="413"/>
        <end position="443"/>
    </location>
</feature>
<evidence type="ECO:0000256" key="6">
    <source>
        <dbReference type="ARBA" id="ARBA00023163"/>
    </source>
</evidence>
<feature type="domain" description="C2H2-type" evidence="10">
    <location>
        <begin position="361"/>
        <end position="385"/>
    </location>
</feature>
<dbReference type="GO" id="GO:0006357">
    <property type="term" value="P:regulation of transcription by RNA polymerase II"/>
    <property type="evidence" value="ECO:0007669"/>
    <property type="project" value="TreeGrafter"/>
</dbReference>
<sequence>MGQGTETCDRPTEVSVIRFVSRNQTIENIAPKKDVYTCKQNGCGKVFTNRDEYRTHEALEALKIKFICREPGCGEELSDPGSMWRHYQEWHNNETHVFACPYTSCNSLHATSNNLEEHIDSCHRQLPTLPIEPEIICLEGPEGMVDDEVSKNEEEAGNKSVKGDLQNVDGQPTFEFTLENISVSTNAAENREESGSLECDENLKYTSSLNEYKSPVKKLDFPLKLGEFSCRTESSFQDDSKFFKTEELSIAKENFLTKYDTLTSNADDVSDAGNSLDKNVVFVSKEVTITKNSKSDISSAQPYSQCHRIDLGNLEKVFRSGFECDSQTIEESITETNSNCSEDEEYMPKKQRMSRNKQESYKCEISGCGKMYKYISHYRHHQDSHKLAISTTNVKPTKPLKPRSGRASTVSFFLCKMPGCGAEVTNVTALWKHYQDNHANAKPPVVPTSKSLEIFRCKVLGCELEFNTTLALYKHFNEIHGSNFNPNTKTGSGSNFQFTNQMFHDEVTLQQLNFKTDIKANIRINSSDYPESDEDQLPVQTVKKESHG</sequence>
<dbReference type="Pfam" id="PF00096">
    <property type="entry name" value="zf-C2H2"/>
    <property type="match status" value="1"/>
</dbReference>
<evidence type="ECO:0000313" key="11">
    <source>
        <dbReference type="Proteomes" id="UP000829291"/>
    </source>
</evidence>
<comment type="subcellular location">
    <subcellularLocation>
        <location evidence="1">Nucleus</location>
    </subcellularLocation>
</comment>
<dbReference type="InterPro" id="IPR051061">
    <property type="entry name" value="Zinc_finger_trans_reg"/>
</dbReference>
<evidence type="ECO:0000256" key="8">
    <source>
        <dbReference type="PROSITE-ProRule" id="PRU00042"/>
    </source>
</evidence>
<organism evidence="12">
    <name type="scientific">Neodiprion lecontei</name>
    <name type="common">Redheaded pine sawfly</name>
    <dbReference type="NCBI Taxonomy" id="441921"/>
    <lineage>
        <taxon>Eukaryota</taxon>
        <taxon>Metazoa</taxon>
        <taxon>Ecdysozoa</taxon>
        <taxon>Arthropoda</taxon>
        <taxon>Hexapoda</taxon>
        <taxon>Insecta</taxon>
        <taxon>Pterygota</taxon>
        <taxon>Neoptera</taxon>
        <taxon>Endopterygota</taxon>
        <taxon>Hymenoptera</taxon>
        <taxon>Tenthredinoidea</taxon>
        <taxon>Diprionidae</taxon>
        <taxon>Diprioninae</taxon>
        <taxon>Neodiprion</taxon>
    </lineage>
</organism>
<dbReference type="PROSITE" id="PS00028">
    <property type="entry name" value="ZINC_FINGER_C2H2_1"/>
    <property type="match status" value="4"/>
</dbReference>
<feature type="region of interest" description="Disordered" evidence="9">
    <location>
        <begin position="333"/>
        <end position="353"/>
    </location>
</feature>
<dbReference type="Gene3D" id="3.30.160.60">
    <property type="entry name" value="Classic Zinc Finger"/>
    <property type="match status" value="1"/>
</dbReference>
<dbReference type="InParanoid" id="A0A6J0BN10"/>
<dbReference type="SMART" id="SM00355">
    <property type="entry name" value="ZnF_C2H2"/>
    <property type="match status" value="6"/>
</dbReference>
<dbReference type="GO" id="GO:0005634">
    <property type="term" value="C:nucleus"/>
    <property type="evidence" value="ECO:0007669"/>
    <property type="project" value="UniProtKB-SubCell"/>
</dbReference>
<dbReference type="Proteomes" id="UP000829291">
    <property type="component" value="Chromosome 6"/>
</dbReference>
<keyword evidence="5" id="KW-0805">Transcription regulation</keyword>
<evidence type="ECO:0000256" key="4">
    <source>
        <dbReference type="ARBA" id="ARBA00022833"/>
    </source>
</evidence>
<dbReference type="PANTHER" id="PTHR46179">
    <property type="entry name" value="ZINC FINGER PROTEIN"/>
    <property type="match status" value="1"/>
</dbReference>
<evidence type="ECO:0000259" key="10">
    <source>
        <dbReference type="PROSITE" id="PS50157"/>
    </source>
</evidence>
<protein>
    <submittedName>
        <fullName evidence="12">Zinc finger protein GLI4</fullName>
    </submittedName>
</protein>
<evidence type="ECO:0000256" key="7">
    <source>
        <dbReference type="ARBA" id="ARBA00023242"/>
    </source>
</evidence>
<evidence type="ECO:0000256" key="2">
    <source>
        <dbReference type="ARBA" id="ARBA00022723"/>
    </source>
</evidence>